<dbReference type="InterPro" id="IPR036662">
    <property type="entry name" value="PTS_EIIA_man-typ_sf"/>
</dbReference>
<sequence length="132" mass="14474">MRHVVLASHHCFARGLADTLNFLGNSQPLDVICAYVDERPLESQVAGLFAEFQDDEVLVLTDILQGSVSQAFAPFMSDHVFLVAGVNVAVALELCLHEGPLTSELIDRAIETGRQSMRLINTYQANVSDDDE</sequence>
<dbReference type="GeneID" id="78513037"/>
<dbReference type="EMBL" id="CP002106">
    <property type="protein sequence ID" value="ADK68749.1"/>
    <property type="molecule type" value="Genomic_DNA"/>
</dbReference>
<dbReference type="KEGG" id="ols:Olsu_1653"/>
<evidence type="ECO:0000256" key="1">
    <source>
        <dbReference type="ARBA" id="ARBA00022679"/>
    </source>
</evidence>
<proteinExistence type="predicted"/>
<dbReference type="RefSeq" id="WP_013252500.1">
    <property type="nucleotide sequence ID" value="NC_014363.1"/>
</dbReference>
<dbReference type="PROSITE" id="PS51096">
    <property type="entry name" value="PTS_EIIA_TYPE_4"/>
    <property type="match status" value="1"/>
</dbReference>
<accession>E1QX96</accession>
<evidence type="ECO:0000313" key="3">
    <source>
        <dbReference type="EMBL" id="ADK68749.1"/>
    </source>
</evidence>
<dbReference type="Pfam" id="PF03610">
    <property type="entry name" value="EIIA-man"/>
    <property type="match status" value="1"/>
</dbReference>
<dbReference type="GO" id="GO:0016740">
    <property type="term" value="F:transferase activity"/>
    <property type="evidence" value="ECO:0007669"/>
    <property type="project" value="UniProtKB-KW"/>
</dbReference>
<dbReference type="OrthoDB" id="6623712at2"/>
<dbReference type="eggNOG" id="COG2893">
    <property type="taxonomic scope" value="Bacteria"/>
</dbReference>
<dbReference type="SUPFAM" id="SSF53062">
    <property type="entry name" value="PTS system fructose IIA component-like"/>
    <property type="match status" value="1"/>
</dbReference>
<gene>
    <name evidence="3" type="ordered locus">Olsu_1653</name>
</gene>
<evidence type="ECO:0000259" key="2">
    <source>
        <dbReference type="PROSITE" id="PS51096"/>
    </source>
</evidence>
<dbReference type="GO" id="GO:0016020">
    <property type="term" value="C:membrane"/>
    <property type="evidence" value="ECO:0007669"/>
    <property type="project" value="InterPro"/>
</dbReference>
<dbReference type="Gene3D" id="3.40.50.510">
    <property type="entry name" value="Phosphotransferase system, mannose-type IIA component"/>
    <property type="match status" value="1"/>
</dbReference>
<dbReference type="InterPro" id="IPR004701">
    <property type="entry name" value="PTS_EIIA_man-typ"/>
</dbReference>
<feature type="domain" description="PTS EIIA type-4" evidence="2">
    <location>
        <begin position="1"/>
        <end position="117"/>
    </location>
</feature>
<dbReference type="PANTHER" id="PTHR33799:SF1">
    <property type="entry name" value="PTS SYSTEM MANNOSE-SPECIFIC EIIAB COMPONENT-RELATED"/>
    <property type="match status" value="1"/>
</dbReference>
<dbReference type="GO" id="GO:0009401">
    <property type="term" value="P:phosphoenolpyruvate-dependent sugar phosphotransferase system"/>
    <property type="evidence" value="ECO:0007669"/>
    <property type="project" value="InterPro"/>
</dbReference>
<dbReference type="HOGENOM" id="CLU_123235_3_2_11"/>
<dbReference type="STRING" id="633147.Olsu_1653"/>
<organism evidence="3 4">
    <name type="scientific">Olsenella uli (strain ATCC 49627 / DSM 7084 / CCUG 31166 / CIP 109912 / JCM 12494 / LMG 11480 / NCIMB 702895 / VPI D76D-27C)</name>
    <name type="common">Lactobacillus uli</name>
    <dbReference type="NCBI Taxonomy" id="633147"/>
    <lineage>
        <taxon>Bacteria</taxon>
        <taxon>Bacillati</taxon>
        <taxon>Actinomycetota</taxon>
        <taxon>Coriobacteriia</taxon>
        <taxon>Coriobacteriales</taxon>
        <taxon>Atopobiaceae</taxon>
        <taxon>Olsenella</taxon>
    </lineage>
</organism>
<protein>
    <submittedName>
        <fullName evidence="3">PTS system fructose subfamily IIA component</fullName>
    </submittedName>
</protein>
<dbReference type="PANTHER" id="PTHR33799">
    <property type="entry name" value="PTS PERMEASE-RELATED-RELATED"/>
    <property type="match status" value="1"/>
</dbReference>
<dbReference type="Proteomes" id="UP000000333">
    <property type="component" value="Chromosome"/>
</dbReference>
<name>E1QX96_OLSUV</name>
<keyword evidence="1" id="KW-0808">Transferase</keyword>
<evidence type="ECO:0000313" key="4">
    <source>
        <dbReference type="Proteomes" id="UP000000333"/>
    </source>
</evidence>
<keyword evidence="4" id="KW-1185">Reference proteome</keyword>
<reference evidence="3 4" key="1">
    <citation type="journal article" date="2010" name="Stand. Genomic Sci.">
        <title>Complete genome sequence of Olsenella uli type strain (VPI D76D-27C).</title>
        <authorList>
            <person name="Goker M."/>
            <person name="Held B."/>
            <person name="Lucas S."/>
            <person name="Nolan M."/>
            <person name="Yasawong M."/>
            <person name="Glavina Del Rio T."/>
            <person name="Tice H."/>
            <person name="Cheng J.F."/>
            <person name="Bruce D."/>
            <person name="Detter J.C."/>
            <person name="Tapia R."/>
            <person name="Han C."/>
            <person name="Goodwin L."/>
            <person name="Pitluck S."/>
            <person name="Liolios K."/>
            <person name="Ivanova N."/>
            <person name="Mavromatis K."/>
            <person name="Mikhailova N."/>
            <person name="Pati A."/>
            <person name="Chen A."/>
            <person name="Palaniappan K."/>
            <person name="Land M."/>
            <person name="Hauser L."/>
            <person name="Chang Y.J."/>
            <person name="Jeffries C.D."/>
            <person name="Rohde M."/>
            <person name="Sikorski J."/>
            <person name="Pukall R."/>
            <person name="Woyke T."/>
            <person name="Bristow J."/>
            <person name="Eisen J.A."/>
            <person name="Markowitz V."/>
            <person name="Hugenholtz P."/>
            <person name="Kyrpides N.C."/>
            <person name="Klenk H.P."/>
            <person name="Lapidus A."/>
        </authorList>
    </citation>
    <scope>NUCLEOTIDE SEQUENCE [LARGE SCALE GENOMIC DNA]</scope>
    <source>
        <strain evidence="4">ATCC 49627 / DSM 7084 / CIP 109912 / JCM 12494 / NCIMB 702895 / VPI D76D-27C</strain>
    </source>
</reference>
<dbReference type="AlphaFoldDB" id="E1QX96"/>
<dbReference type="InterPro" id="IPR051471">
    <property type="entry name" value="Bacterial_PTS_sugar_comp"/>
</dbReference>